<dbReference type="InterPro" id="IPR003339">
    <property type="entry name" value="ABC/ECF_trnsptr_transmembrane"/>
</dbReference>
<evidence type="ECO:0000313" key="6">
    <source>
        <dbReference type="EMBL" id="OBR91249.1"/>
    </source>
</evidence>
<sequence>MNIDSLENGLLLLSHSSVNFKEVRINIMSEGVKAVPLSKSRNREKVRHFIDFKQYHVLTASLVFMSMMIIIFSNDNPVILGSVYIFIIGMIIFSKEKQKFKTGFYYFIPIAILIIVINMLFVSSGSTTLFYLFHKRFTLEAVIYAVVMCFKFLAVIYLFLILEIMIDTDKAVSYFSSIMPKSTLMLMISFKLIPTMKDRFKNLKEIYEIRGVIFNKKKAKEKAHSYIPVMSVLLEDSMEGSFSIGESAYVRGFLSGSRSVYDRQKFKNKDWEVIVLSVALMIFYGVAQFKKWVEFNIYDGVTAVNFFNVGIAIIIAFIVVITLTIIFNSEEKEYVVYRD</sequence>
<dbReference type="Pfam" id="PF02361">
    <property type="entry name" value="CbiQ"/>
    <property type="match status" value="1"/>
</dbReference>
<evidence type="ECO:0000256" key="3">
    <source>
        <dbReference type="ARBA" id="ARBA00022989"/>
    </source>
</evidence>
<reference evidence="6 7" key="1">
    <citation type="journal article" date="2012" name="Front. Microbiol.">
        <title>Draft Genome Sequence of the Virulent Strain 01-B526 of the Fish Pathogen Aeromonas salmonicida.</title>
        <authorList>
            <person name="Charette S.J."/>
            <person name="Brochu F."/>
            <person name="Boyle B."/>
            <person name="Filion G."/>
            <person name="Tanaka K.H."/>
            <person name="Derome N."/>
        </authorList>
    </citation>
    <scope>NUCLEOTIDE SEQUENCE [LARGE SCALE GENOMIC DNA]</scope>
    <source>
        <strain evidence="6 7">P11</strain>
    </source>
</reference>
<organism evidence="6 7">
    <name type="scientific">Clostridium ragsdalei P11</name>
    <dbReference type="NCBI Taxonomy" id="1353534"/>
    <lineage>
        <taxon>Bacteria</taxon>
        <taxon>Bacillati</taxon>
        <taxon>Bacillota</taxon>
        <taxon>Clostridia</taxon>
        <taxon>Eubacteriales</taxon>
        <taxon>Clostridiaceae</taxon>
        <taxon>Clostridium</taxon>
    </lineage>
</organism>
<dbReference type="Proteomes" id="UP000093954">
    <property type="component" value="Unassembled WGS sequence"/>
</dbReference>
<feature type="transmembrane region" description="Helical" evidence="5">
    <location>
        <begin position="78"/>
        <end position="94"/>
    </location>
</feature>
<evidence type="ECO:0000256" key="2">
    <source>
        <dbReference type="ARBA" id="ARBA00022692"/>
    </source>
</evidence>
<name>A0A1A6AMF2_9CLOT</name>
<evidence type="ECO:0000256" key="5">
    <source>
        <dbReference type="SAM" id="Phobius"/>
    </source>
</evidence>
<keyword evidence="3 5" id="KW-1133">Transmembrane helix</keyword>
<dbReference type="AlphaFoldDB" id="A0A1A6AMF2"/>
<evidence type="ECO:0000256" key="1">
    <source>
        <dbReference type="ARBA" id="ARBA00004141"/>
    </source>
</evidence>
<comment type="subcellular location">
    <subcellularLocation>
        <location evidence="1">Membrane</location>
        <topology evidence="1">Multi-pass membrane protein</topology>
    </subcellularLocation>
</comment>
<dbReference type="EMBL" id="LROS01000044">
    <property type="protein sequence ID" value="OBR91249.1"/>
    <property type="molecule type" value="Genomic_DNA"/>
</dbReference>
<evidence type="ECO:0000256" key="4">
    <source>
        <dbReference type="ARBA" id="ARBA00023136"/>
    </source>
</evidence>
<feature type="transmembrane region" description="Helical" evidence="5">
    <location>
        <begin position="103"/>
        <end position="121"/>
    </location>
</feature>
<feature type="transmembrane region" description="Helical" evidence="5">
    <location>
        <begin position="309"/>
        <end position="328"/>
    </location>
</feature>
<evidence type="ECO:0000313" key="7">
    <source>
        <dbReference type="Proteomes" id="UP000093954"/>
    </source>
</evidence>
<feature type="transmembrane region" description="Helical" evidence="5">
    <location>
        <begin position="55"/>
        <end position="72"/>
    </location>
</feature>
<dbReference type="GO" id="GO:0005886">
    <property type="term" value="C:plasma membrane"/>
    <property type="evidence" value="ECO:0007669"/>
    <property type="project" value="UniProtKB-ARBA"/>
</dbReference>
<proteinExistence type="predicted"/>
<keyword evidence="7" id="KW-1185">Reference proteome</keyword>
<comment type="caution">
    <text evidence="6">The sequence shown here is derived from an EMBL/GenBank/DDBJ whole genome shotgun (WGS) entry which is preliminary data.</text>
</comment>
<keyword evidence="2 5" id="KW-0812">Transmembrane</keyword>
<feature type="transmembrane region" description="Helical" evidence="5">
    <location>
        <begin position="271"/>
        <end position="289"/>
    </location>
</feature>
<dbReference type="PATRIC" id="fig|1353534.3.peg.3239"/>
<gene>
    <name evidence="6" type="primary">ecfT_2</name>
    <name evidence="6" type="ORF">CLRAG_31910</name>
</gene>
<feature type="transmembrane region" description="Helical" evidence="5">
    <location>
        <begin position="141"/>
        <end position="162"/>
    </location>
</feature>
<protein>
    <submittedName>
        <fullName evidence="6">Energy-coupling factor transporter transmembrane protein EcfT</fullName>
    </submittedName>
</protein>
<dbReference type="CDD" id="cd16914">
    <property type="entry name" value="EcfT"/>
    <property type="match status" value="1"/>
</dbReference>
<accession>A0A1A6AMF2</accession>
<keyword evidence="4 5" id="KW-0472">Membrane</keyword>